<dbReference type="EMBL" id="LUEZ02000071">
    <property type="protein sequence ID" value="RDB20074.1"/>
    <property type="molecule type" value="Genomic_DNA"/>
</dbReference>
<comment type="caution">
    <text evidence="4">The sequence shown here is derived from an EMBL/GenBank/DDBJ whole genome shotgun (WGS) entry which is preliminary data.</text>
</comment>
<dbReference type="OrthoDB" id="192832at2759"/>
<accession>A0A369JKZ7</accession>
<reference evidence="4" key="1">
    <citation type="submission" date="2018-04" db="EMBL/GenBank/DDBJ databases">
        <title>Whole genome sequencing of Hypsizygus marmoreus.</title>
        <authorList>
            <person name="Choi I.-G."/>
            <person name="Min B."/>
            <person name="Kim J.-G."/>
            <person name="Kim S."/>
            <person name="Oh Y.-L."/>
            <person name="Kong W.-S."/>
            <person name="Park H."/>
            <person name="Jeong J."/>
            <person name="Song E.-S."/>
        </authorList>
    </citation>
    <scope>NUCLEOTIDE SEQUENCE [LARGE SCALE GENOMIC DNA]</scope>
    <source>
        <strain evidence="4">51987-8</strain>
    </source>
</reference>
<proteinExistence type="predicted"/>
<evidence type="ECO:0000256" key="1">
    <source>
        <dbReference type="SAM" id="MobiDB-lite"/>
    </source>
</evidence>
<dbReference type="InterPro" id="IPR050546">
    <property type="entry name" value="Glycosyl_Hydrlase_16"/>
</dbReference>
<evidence type="ECO:0000313" key="5">
    <source>
        <dbReference type="Proteomes" id="UP000076154"/>
    </source>
</evidence>
<dbReference type="InterPro" id="IPR000757">
    <property type="entry name" value="Beta-glucanase-like"/>
</dbReference>
<evidence type="ECO:0000259" key="3">
    <source>
        <dbReference type="PROSITE" id="PS51762"/>
    </source>
</evidence>
<dbReference type="GO" id="GO:0009251">
    <property type="term" value="P:glucan catabolic process"/>
    <property type="evidence" value="ECO:0007669"/>
    <property type="project" value="TreeGrafter"/>
</dbReference>
<evidence type="ECO:0000256" key="2">
    <source>
        <dbReference type="SAM" id="SignalP"/>
    </source>
</evidence>
<dbReference type="InParanoid" id="A0A369JKZ7"/>
<dbReference type="Pfam" id="PF26113">
    <property type="entry name" value="GH16_XgeA"/>
    <property type="match status" value="1"/>
</dbReference>
<keyword evidence="5" id="KW-1185">Reference proteome</keyword>
<keyword evidence="4" id="KW-0326">Glycosidase</keyword>
<evidence type="ECO:0000313" key="4">
    <source>
        <dbReference type="EMBL" id="RDB20074.1"/>
    </source>
</evidence>
<dbReference type="Proteomes" id="UP000076154">
    <property type="component" value="Unassembled WGS sequence"/>
</dbReference>
<feature type="chain" id="PRO_5016810102" evidence="2">
    <location>
        <begin position="23"/>
        <end position="395"/>
    </location>
</feature>
<dbReference type="Gene3D" id="2.60.120.200">
    <property type="match status" value="1"/>
</dbReference>
<dbReference type="PANTHER" id="PTHR10963">
    <property type="entry name" value="GLYCOSYL HYDROLASE-RELATED"/>
    <property type="match status" value="1"/>
</dbReference>
<dbReference type="STRING" id="39966.A0A369JKZ7"/>
<dbReference type="PROSITE" id="PS51762">
    <property type="entry name" value="GH16_2"/>
    <property type="match status" value="1"/>
</dbReference>
<gene>
    <name evidence="4" type="ORF">Hypma_013089</name>
</gene>
<feature type="compositionally biased region" description="Low complexity" evidence="1">
    <location>
        <begin position="329"/>
        <end position="351"/>
    </location>
</feature>
<dbReference type="InterPro" id="IPR013320">
    <property type="entry name" value="ConA-like_dom_sf"/>
</dbReference>
<dbReference type="AlphaFoldDB" id="A0A369JKZ7"/>
<feature type="compositionally biased region" description="Polar residues" evidence="1">
    <location>
        <begin position="352"/>
        <end position="361"/>
    </location>
</feature>
<dbReference type="PANTHER" id="PTHR10963:SF24">
    <property type="entry name" value="GLYCOSIDASE C21B10.07-RELATED"/>
    <property type="match status" value="1"/>
</dbReference>
<protein>
    <submittedName>
        <fullName evidence="4">Glycosidase C21B10.07</fullName>
    </submittedName>
</protein>
<feature type="signal peptide" evidence="2">
    <location>
        <begin position="1"/>
        <end position="22"/>
    </location>
</feature>
<name>A0A369JKZ7_HYPMA</name>
<keyword evidence="2" id="KW-0732">Signal</keyword>
<sequence length="395" mass="41850">MLSACPTGLLLVIAFQLCQISAVYLPLREYAGATFFDGWDYWGNVDNTTWGNVTYLDQTLATEHRLAYVNAAGNAIVKVDNSTTIAAAPLVNRESIRLTTKDSYGVGTLWIIDAVHIPYGCSVWPAFWTLGVGKEWPNAGEIDIIEAINLMDNNQMALHSTKGCFQSPNPVQSGATLATDCSLDRGCIVAERKPNSFGAGFAQAGGGVFAVQMDITGVFMWFWPRQEVPDSIKTATSQSSLDIATFGVPSSAYPALGCNITEFFGPQQLVLLTTLCGVWAGTSRSFGATCSGRCVDQVIGPGTNFDTAYWEVPYIRTYIAEGLPRPELSSSTTPTPTDGGSPTSTTSASGTQITTPPGNVNTSAAGHVKDLGVVRVLVGITAVLCACGGQLLAMI</sequence>
<dbReference type="SUPFAM" id="SSF49899">
    <property type="entry name" value="Concanavalin A-like lectins/glucanases"/>
    <property type="match status" value="1"/>
</dbReference>
<dbReference type="GO" id="GO:0004553">
    <property type="term" value="F:hydrolase activity, hydrolyzing O-glycosyl compounds"/>
    <property type="evidence" value="ECO:0007669"/>
    <property type="project" value="InterPro"/>
</dbReference>
<organism evidence="4 5">
    <name type="scientific">Hypsizygus marmoreus</name>
    <name type="common">White beech mushroom</name>
    <name type="synonym">Agaricus marmoreus</name>
    <dbReference type="NCBI Taxonomy" id="39966"/>
    <lineage>
        <taxon>Eukaryota</taxon>
        <taxon>Fungi</taxon>
        <taxon>Dikarya</taxon>
        <taxon>Basidiomycota</taxon>
        <taxon>Agaricomycotina</taxon>
        <taxon>Agaricomycetes</taxon>
        <taxon>Agaricomycetidae</taxon>
        <taxon>Agaricales</taxon>
        <taxon>Tricholomatineae</taxon>
        <taxon>Lyophyllaceae</taxon>
        <taxon>Hypsizygus</taxon>
    </lineage>
</organism>
<keyword evidence="4" id="KW-0378">Hydrolase</keyword>
<feature type="domain" description="GH16" evidence="3">
    <location>
        <begin position="28"/>
        <end position="259"/>
    </location>
</feature>
<feature type="region of interest" description="Disordered" evidence="1">
    <location>
        <begin position="325"/>
        <end position="361"/>
    </location>
</feature>